<dbReference type="AlphaFoldDB" id="A0AAD8F8B9"/>
<sequence length="80" mass="9445">MNCKKNGLKLRNDGTDERVTIFLFFSYKIEGWSNRSPRVLTQRQWTARDLHANGMRLPCHRLPFRAYYQCAHGGQAWSGW</sequence>
<keyword evidence="2" id="KW-1185">Reference proteome</keyword>
<accession>A0AAD8F8B9</accession>
<organism evidence="1 2">
    <name type="scientific">Biomphalaria pfeifferi</name>
    <name type="common">Bloodfluke planorb</name>
    <name type="synonym">Freshwater snail</name>
    <dbReference type="NCBI Taxonomy" id="112525"/>
    <lineage>
        <taxon>Eukaryota</taxon>
        <taxon>Metazoa</taxon>
        <taxon>Spiralia</taxon>
        <taxon>Lophotrochozoa</taxon>
        <taxon>Mollusca</taxon>
        <taxon>Gastropoda</taxon>
        <taxon>Heterobranchia</taxon>
        <taxon>Euthyneura</taxon>
        <taxon>Panpulmonata</taxon>
        <taxon>Hygrophila</taxon>
        <taxon>Lymnaeoidea</taxon>
        <taxon>Planorbidae</taxon>
        <taxon>Biomphalaria</taxon>
    </lineage>
</organism>
<evidence type="ECO:0000313" key="2">
    <source>
        <dbReference type="Proteomes" id="UP001233172"/>
    </source>
</evidence>
<dbReference type="EMBL" id="JASAOG010000070">
    <property type="protein sequence ID" value="KAK0055412.1"/>
    <property type="molecule type" value="Genomic_DNA"/>
</dbReference>
<gene>
    <name evidence="1" type="ORF">Bpfe_015172</name>
</gene>
<feature type="non-terminal residue" evidence="1">
    <location>
        <position position="80"/>
    </location>
</feature>
<proteinExistence type="predicted"/>
<reference evidence="1" key="1">
    <citation type="journal article" date="2023" name="PLoS Negl. Trop. Dis.">
        <title>A genome sequence for Biomphalaria pfeifferi, the major vector snail for the human-infecting parasite Schistosoma mansoni.</title>
        <authorList>
            <person name="Bu L."/>
            <person name="Lu L."/>
            <person name="Laidemitt M.R."/>
            <person name="Zhang S.M."/>
            <person name="Mutuku M."/>
            <person name="Mkoji G."/>
            <person name="Steinauer M."/>
            <person name="Loker E.S."/>
        </authorList>
    </citation>
    <scope>NUCLEOTIDE SEQUENCE</scope>
    <source>
        <strain evidence="1">KasaAsao</strain>
    </source>
</reference>
<comment type="caution">
    <text evidence="1">The sequence shown here is derived from an EMBL/GenBank/DDBJ whole genome shotgun (WGS) entry which is preliminary data.</text>
</comment>
<reference evidence="1" key="2">
    <citation type="submission" date="2023-04" db="EMBL/GenBank/DDBJ databases">
        <authorList>
            <person name="Bu L."/>
            <person name="Lu L."/>
            <person name="Laidemitt M.R."/>
            <person name="Zhang S.M."/>
            <person name="Mutuku M."/>
            <person name="Mkoji G."/>
            <person name="Steinauer M."/>
            <person name="Loker E.S."/>
        </authorList>
    </citation>
    <scope>NUCLEOTIDE SEQUENCE</scope>
    <source>
        <strain evidence="1">KasaAsao</strain>
        <tissue evidence="1">Whole Snail</tissue>
    </source>
</reference>
<evidence type="ECO:0000313" key="1">
    <source>
        <dbReference type="EMBL" id="KAK0055412.1"/>
    </source>
</evidence>
<name>A0AAD8F8B9_BIOPF</name>
<dbReference type="Proteomes" id="UP001233172">
    <property type="component" value="Unassembled WGS sequence"/>
</dbReference>
<protein>
    <submittedName>
        <fullName evidence="1">Uncharacterized protein</fullName>
    </submittedName>
</protein>